<evidence type="ECO:0000313" key="2">
    <source>
        <dbReference type="Proteomes" id="UP000765509"/>
    </source>
</evidence>
<proteinExistence type="predicted"/>
<name>A0A9Q3Q1M2_9BASI</name>
<sequence>MPNTMHELAAAPPTNDLIQQVRYAYTPATAPHNHPSLCLPCLCSCRALMICLQCCHCMSSFTHPYSLAPLPCPHDFPPMLPPHVCPHPSLNFHTPATYHAYAPKPPSRYASYATKPASPSP</sequence>
<comment type="caution">
    <text evidence="1">The sequence shown here is derived from an EMBL/GenBank/DDBJ whole genome shotgun (WGS) entry which is preliminary data.</text>
</comment>
<protein>
    <submittedName>
        <fullName evidence="1">Uncharacterized protein</fullName>
    </submittedName>
</protein>
<evidence type="ECO:0000313" key="1">
    <source>
        <dbReference type="EMBL" id="MBW0579937.1"/>
    </source>
</evidence>
<reference evidence="1" key="1">
    <citation type="submission" date="2021-03" db="EMBL/GenBank/DDBJ databases">
        <title>Draft genome sequence of rust myrtle Austropuccinia psidii MF-1, a brazilian biotype.</title>
        <authorList>
            <person name="Quecine M.C."/>
            <person name="Pachon D.M.R."/>
            <person name="Bonatelli M.L."/>
            <person name="Correr F.H."/>
            <person name="Franceschini L.M."/>
            <person name="Leite T.F."/>
            <person name="Margarido G.R.A."/>
            <person name="Almeida C.A."/>
            <person name="Ferrarezi J.A."/>
            <person name="Labate C.A."/>
        </authorList>
    </citation>
    <scope>NUCLEOTIDE SEQUENCE</scope>
    <source>
        <strain evidence="1">MF-1</strain>
    </source>
</reference>
<gene>
    <name evidence="1" type="ORF">O181_119652</name>
</gene>
<organism evidence="1 2">
    <name type="scientific">Austropuccinia psidii MF-1</name>
    <dbReference type="NCBI Taxonomy" id="1389203"/>
    <lineage>
        <taxon>Eukaryota</taxon>
        <taxon>Fungi</taxon>
        <taxon>Dikarya</taxon>
        <taxon>Basidiomycota</taxon>
        <taxon>Pucciniomycotina</taxon>
        <taxon>Pucciniomycetes</taxon>
        <taxon>Pucciniales</taxon>
        <taxon>Sphaerophragmiaceae</taxon>
        <taxon>Austropuccinia</taxon>
    </lineage>
</organism>
<dbReference type="AlphaFoldDB" id="A0A9Q3Q1M2"/>
<keyword evidence="2" id="KW-1185">Reference proteome</keyword>
<dbReference type="EMBL" id="AVOT02106302">
    <property type="protein sequence ID" value="MBW0579937.1"/>
    <property type="molecule type" value="Genomic_DNA"/>
</dbReference>
<accession>A0A9Q3Q1M2</accession>
<dbReference type="Proteomes" id="UP000765509">
    <property type="component" value="Unassembled WGS sequence"/>
</dbReference>